<dbReference type="GO" id="GO:0035025">
    <property type="term" value="P:positive regulation of Rho protein signal transduction"/>
    <property type="evidence" value="ECO:0007669"/>
    <property type="project" value="TreeGrafter"/>
</dbReference>
<dbReference type="SMART" id="SM00233">
    <property type="entry name" value="PH"/>
    <property type="match status" value="1"/>
</dbReference>
<evidence type="ECO:0000313" key="8">
    <source>
        <dbReference type="RefSeq" id="XP_017694937.1"/>
    </source>
</evidence>
<dbReference type="GO" id="GO:0035556">
    <property type="term" value="P:intracellular signal transduction"/>
    <property type="evidence" value="ECO:0007669"/>
    <property type="project" value="InterPro"/>
</dbReference>
<evidence type="ECO:0000256" key="4">
    <source>
        <dbReference type="SAM" id="MobiDB-lite"/>
    </source>
</evidence>
<keyword evidence="2" id="KW-0963">Cytoplasm</keyword>
<feature type="compositionally biased region" description="Basic and acidic residues" evidence="4">
    <location>
        <begin position="370"/>
        <end position="382"/>
    </location>
</feature>
<keyword evidence="7" id="KW-1185">Reference proteome</keyword>
<organism evidence="7 8">
    <name type="scientific">Lepidothrix coronata</name>
    <name type="common">blue-crowned manakin</name>
    <dbReference type="NCBI Taxonomy" id="321398"/>
    <lineage>
        <taxon>Eukaryota</taxon>
        <taxon>Metazoa</taxon>
        <taxon>Chordata</taxon>
        <taxon>Craniata</taxon>
        <taxon>Vertebrata</taxon>
        <taxon>Euteleostomi</taxon>
        <taxon>Archelosauria</taxon>
        <taxon>Archosauria</taxon>
        <taxon>Dinosauria</taxon>
        <taxon>Saurischia</taxon>
        <taxon>Theropoda</taxon>
        <taxon>Coelurosauria</taxon>
        <taxon>Aves</taxon>
        <taxon>Neognathae</taxon>
        <taxon>Neoaves</taxon>
        <taxon>Telluraves</taxon>
        <taxon>Australaves</taxon>
        <taxon>Passeriformes</taxon>
        <taxon>Pipridae</taxon>
        <taxon>Lepidothrix</taxon>
    </lineage>
</organism>
<dbReference type="Pfam" id="PF22697">
    <property type="entry name" value="SOS1_NGEF_PH"/>
    <property type="match status" value="1"/>
</dbReference>
<protein>
    <submittedName>
        <fullName evidence="8">Neuroepithelial cell-transforming gene 1 protein-like</fullName>
    </submittedName>
</protein>
<reference evidence="8" key="1">
    <citation type="submission" date="2025-08" db="UniProtKB">
        <authorList>
            <consortium name="RefSeq"/>
        </authorList>
    </citation>
    <scope>IDENTIFICATION</scope>
</reference>
<dbReference type="InterPro" id="IPR035899">
    <property type="entry name" value="DBL_dom_sf"/>
</dbReference>
<dbReference type="SUPFAM" id="SSF48065">
    <property type="entry name" value="DBL homology domain (DH-domain)"/>
    <property type="match status" value="1"/>
</dbReference>
<dbReference type="InterPro" id="IPR037853">
    <property type="entry name" value="Net1_PH"/>
</dbReference>
<dbReference type="OrthoDB" id="1716625at2759"/>
<dbReference type="AlphaFoldDB" id="A0A6J0J7L2"/>
<evidence type="ECO:0000259" key="5">
    <source>
        <dbReference type="PROSITE" id="PS50003"/>
    </source>
</evidence>
<dbReference type="GO" id="GO:0005737">
    <property type="term" value="C:cytoplasm"/>
    <property type="evidence" value="ECO:0007669"/>
    <property type="project" value="UniProtKB-SubCell"/>
</dbReference>
<dbReference type="GeneID" id="108509855"/>
<dbReference type="PANTHER" id="PTHR46006:SF4">
    <property type="entry name" value="NEUROEPITHELIAL CELL-TRANSFORMING GENE 1 PROTEIN"/>
    <property type="match status" value="1"/>
</dbReference>
<dbReference type="InterPro" id="IPR051480">
    <property type="entry name" value="Endocytic_GEF_Adapter"/>
</dbReference>
<evidence type="ECO:0000313" key="7">
    <source>
        <dbReference type="Proteomes" id="UP000504624"/>
    </source>
</evidence>
<dbReference type="Pfam" id="PF00621">
    <property type="entry name" value="RhoGEF"/>
    <property type="match status" value="1"/>
</dbReference>
<dbReference type="GO" id="GO:0005085">
    <property type="term" value="F:guanyl-nucleotide exchange factor activity"/>
    <property type="evidence" value="ECO:0007669"/>
    <property type="project" value="UniProtKB-KW"/>
</dbReference>
<dbReference type="InterPro" id="IPR011993">
    <property type="entry name" value="PH-like_dom_sf"/>
</dbReference>
<evidence type="ECO:0000256" key="2">
    <source>
        <dbReference type="ARBA" id="ARBA00022490"/>
    </source>
</evidence>
<dbReference type="InterPro" id="IPR001331">
    <property type="entry name" value="GDS_CDC24_CS"/>
</dbReference>
<dbReference type="PANTHER" id="PTHR46006">
    <property type="entry name" value="RHO GUANINE NUCLEOTIDE EXCHANGE FACTOR AT 64C, ISOFORM A"/>
    <property type="match status" value="1"/>
</dbReference>
<dbReference type="InterPro" id="IPR055251">
    <property type="entry name" value="SOS1_NGEF_PH"/>
</dbReference>
<evidence type="ECO:0000256" key="1">
    <source>
        <dbReference type="ARBA" id="ARBA00004496"/>
    </source>
</evidence>
<dbReference type="RefSeq" id="XP_017694937.1">
    <property type="nucleotide sequence ID" value="XM_017839448.1"/>
</dbReference>
<evidence type="ECO:0000256" key="3">
    <source>
        <dbReference type="ARBA" id="ARBA00022658"/>
    </source>
</evidence>
<dbReference type="FunFam" id="2.30.29.30:FF:000151">
    <property type="entry name" value="Rho guanine nucleotide exchange factor 3"/>
    <property type="match status" value="1"/>
</dbReference>
<dbReference type="Proteomes" id="UP000504624">
    <property type="component" value="Unplaced"/>
</dbReference>
<dbReference type="SUPFAM" id="SSF50729">
    <property type="entry name" value="PH domain-like"/>
    <property type="match status" value="1"/>
</dbReference>
<dbReference type="Gene3D" id="1.20.900.10">
    <property type="entry name" value="Dbl homology (DH) domain"/>
    <property type="match status" value="1"/>
</dbReference>
<feature type="domain" description="PH" evidence="5">
    <location>
        <begin position="175"/>
        <end position="290"/>
    </location>
</feature>
<dbReference type="PROSITE" id="PS50010">
    <property type="entry name" value="DH_2"/>
    <property type="match status" value="1"/>
</dbReference>
<evidence type="ECO:0000259" key="6">
    <source>
        <dbReference type="PROSITE" id="PS50010"/>
    </source>
</evidence>
<accession>A0A6J0J7L2</accession>
<proteinExistence type="predicted"/>
<feature type="region of interest" description="Disordered" evidence="4">
    <location>
        <begin position="296"/>
        <end position="382"/>
    </location>
</feature>
<dbReference type="PROSITE" id="PS00741">
    <property type="entry name" value="DH_1"/>
    <property type="match status" value="1"/>
</dbReference>
<keyword evidence="3" id="KW-0344">Guanine-nucleotide releasing factor</keyword>
<dbReference type="InterPro" id="IPR001849">
    <property type="entry name" value="PH_domain"/>
</dbReference>
<gene>
    <name evidence="8" type="primary">LOC108509855</name>
</gene>
<dbReference type="InterPro" id="IPR000219">
    <property type="entry name" value="DH_dom"/>
</dbReference>
<dbReference type="SMART" id="SM00325">
    <property type="entry name" value="RhoGEF"/>
    <property type="match status" value="1"/>
</dbReference>
<comment type="subcellular location">
    <subcellularLocation>
        <location evidence="1">Cytoplasm</location>
    </subcellularLocation>
</comment>
<dbReference type="PROSITE" id="PS50003">
    <property type="entry name" value="PH_DOMAIN"/>
    <property type="match status" value="1"/>
</dbReference>
<feature type="domain" description="DH" evidence="6">
    <location>
        <begin position="49"/>
        <end position="145"/>
    </location>
</feature>
<dbReference type="Gene3D" id="2.30.29.30">
    <property type="entry name" value="Pleckstrin-homology domain (PH domain)/Phosphotyrosine-binding domain (PTB)"/>
    <property type="match status" value="1"/>
</dbReference>
<name>A0A6J0J7L2_9PASS</name>
<sequence>MVAHDELGGLLPIKRTIRVIDAQNQHFREQEFPPGIDSWISRSLQLPRLHAYKGYCSNQLAAKALLDQKKQDRRVQDFLQRCLESPFSRKLDLWSFLDIPRSRLVKYPLLLKEILRHTPKDHPDIHILEEAISIIQGVLSDINLKKGESECQYYIDKLEYLDEKQKDPRIESSKALLCHGELKNKNGHKLYVFLFQDILVLTRPVTRNERQAFQVYRQPIPVQELLLEDLQDGDVKMGGSFRGAFGNSDKAKNIFRVRFQDSGPGHSHTLQANDVFHKQQWVNCIRGAIAPFQSSAAPSELQELPELREESEENNPSVPNVPARRRRSGISDVELDEGAAERGSSVLDSGESRGGGKAPRASAGLRRSREKQLSGKRKETLV</sequence>
<dbReference type="CDD" id="cd13224">
    <property type="entry name" value="PH_Net1"/>
    <property type="match status" value="1"/>
</dbReference>